<protein>
    <submittedName>
        <fullName evidence="1">Uncharacterized protein</fullName>
    </submittedName>
</protein>
<dbReference type="AlphaFoldDB" id="A0A0F9DLY3"/>
<dbReference type="EMBL" id="LAZR01031066">
    <property type="protein sequence ID" value="KKL54816.1"/>
    <property type="molecule type" value="Genomic_DNA"/>
</dbReference>
<evidence type="ECO:0000313" key="1">
    <source>
        <dbReference type="EMBL" id="KKL54816.1"/>
    </source>
</evidence>
<sequence>MSKAYFTIEAQDDGFWSIWYNNGSGVSYTLAENIGSMINAETMVNALDIKTIESHAIL</sequence>
<proteinExistence type="predicted"/>
<comment type="caution">
    <text evidence="1">The sequence shown here is derived from an EMBL/GenBank/DDBJ whole genome shotgun (WGS) entry which is preliminary data.</text>
</comment>
<gene>
    <name evidence="1" type="ORF">LCGC14_2261620</name>
</gene>
<organism evidence="1">
    <name type="scientific">marine sediment metagenome</name>
    <dbReference type="NCBI Taxonomy" id="412755"/>
    <lineage>
        <taxon>unclassified sequences</taxon>
        <taxon>metagenomes</taxon>
        <taxon>ecological metagenomes</taxon>
    </lineage>
</organism>
<accession>A0A0F9DLY3</accession>
<reference evidence="1" key="1">
    <citation type="journal article" date="2015" name="Nature">
        <title>Complex archaea that bridge the gap between prokaryotes and eukaryotes.</title>
        <authorList>
            <person name="Spang A."/>
            <person name="Saw J.H."/>
            <person name="Jorgensen S.L."/>
            <person name="Zaremba-Niedzwiedzka K."/>
            <person name="Martijn J."/>
            <person name="Lind A.E."/>
            <person name="van Eijk R."/>
            <person name="Schleper C."/>
            <person name="Guy L."/>
            <person name="Ettema T.J."/>
        </authorList>
    </citation>
    <scope>NUCLEOTIDE SEQUENCE</scope>
</reference>
<name>A0A0F9DLY3_9ZZZZ</name>